<evidence type="ECO:0000313" key="1">
    <source>
        <dbReference type="EMBL" id="CAB4881079.1"/>
    </source>
</evidence>
<dbReference type="EMBL" id="CAFBLZ010000004">
    <property type="protein sequence ID" value="CAB4881079.1"/>
    <property type="molecule type" value="Genomic_DNA"/>
</dbReference>
<sequence>MKRVFVLALSLILISPHAAAAPKAVPVGLGSIYSAPVGSESVVQSGRNLIYIANTSSSSSDISLTAFDLSGAQTWQRTIDSGADEVFTASTIDFQGNIWLTGSAALLNPTETPTSTAGIDNPDNVVSETSTALRQDMSYLALWKISPTGELVATYLAPRTENGLSEIPMASSISATNSGISIVGSLTTRPFFISASTVGIFSKMVFIGTSKSEFNSVVRHSDGSSTIYGSSAEALAGKKAAGLRDGVLIRISKTGAITKLVRSSAPKASRSWISGDSSFLASGPVITGKVTETAITKFTSVFAPTWTLRIPSVGPSRTLSANGNSYLALSSKSAITGISKWKPSAPALLVITFDNKGVITAATALPGLVTPISLQYSKERGVTGLASASDGTVSIFTLVSR</sequence>
<reference evidence="1" key="1">
    <citation type="submission" date="2020-05" db="EMBL/GenBank/DDBJ databases">
        <authorList>
            <person name="Chiriac C."/>
            <person name="Salcher M."/>
            <person name="Ghai R."/>
            <person name="Kavagutti S V."/>
        </authorList>
    </citation>
    <scope>NUCLEOTIDE SEQUENCE</scope>
</reference>
<dbReference type="AlphaFoldDB" id="A0A6J7ELR0"/>
<proteinExistence type="predicted"/>
<name>A0A6J7ELR0_9ZZZZ</name>
<protein>
    <submittedName>
        <fullName evidence="1">Unannotated protein</fullName>
    </submittedName>
</protein>
<accession>A0A6J7ELR0</accession>
<organism evidence="1">
    <name type="scientific">freshwater metagenome</name>
    <dbReference type="NCBI Taxonomy" id="449393"/>
    <lineage>
        <taxon>unclassified sequences</taxon>
        <taxon>metagenomes</taxon>
        <taxon>ecological metagenomes</taxon>
    </lineage>
</organism>
<gene>
    <name evidence="1" type="ORF">UFOPK3482_00083</name>
</gene>